<keyword evidence="2" id="KW-0732">Signal</keyword>
<dbReference type="OrthoDB" id="5485224at2"/>
<feature type="compositionally biased region" description="Low complexity" evidence="1">
    <location>
        <begin position="323"/>
        <end position="336"/>
    </location>
</feature>
<feature type="compositionally biased region" description="Basic and acidic residues" evidence="1">
    <location>
        <begin position="367"/>
        <end position="384"/>
    </location>
</feature>
<feature type="signal peptide" evidence="2">
    <location>
        <begin position="1"/>
        <end position="29"/>
    </location>
</feature>
<dbReference type="Proteomes" id="UP000187941">
    <property type="component" value="Chromosome"/>
</dbReference>
<evidence type="ECO:0000256" key="2">
    <source>
        <dbReference type="SAM" id="SignalP"/>
    </source>
</evidence>
<sequence>MTMKKIVHSWMAIGSVVALGLSMSSCVTAQPTYNRPEYSYDQPGYNQPDYSPNYDPSYNQPYDQPGYAPNFRDELSQYGQWVQTPEYGMVWMPNVEPGFQPYATNGRWVVTEYGNTWVSDYAWGRTPFHYGRWYLDRFGRWAWVPGTEWGPAWVSWRSGGGYYGWAPLGPGINVNVNANIPPAWWVFVPQTYITSPRLFSYCVPRQRVVNVYQNTTIINNVYRVNNRAYAYGPRREEIETVTRQRVPVYRAQEVSRPGRTFDRDNTAGRYGRGMDGYSRPEYRSDRGTYNGNTRTMPTPDAPTYRQRGPIEGSRSRGPRYEAPSQPGQPSQPSQTPAPSPFERRESAPAGSFNRGNRPDFTPQRVENQQRIDNPSRTDQPRMEPQRLGGYEPRSRAQSPAAPGAGSFPGQRSGSRGPR</sequence>
<dbReference type="Pfam" id="PF20245">
    <property type="entry name" value="DUF6600"/>
    <property type="match status" value="1"/>
</dbReference>
<dbReference type="RefSeq" id="WP_077131033.1">
    <property type="nucleotide sequence ID" value="NZ_CP014263.1"/>
</dbReference>
<dbReference type="InterPro" id="IPR046535">
    <property type="entry name" value="DUF6600"/>
</dbReference>
<gene>
    <name evidence="3" type="ORF">AWR27_09840</name>
</gene>
<feature type="compositionally biased region" description="Polar residues" evidence="1">
    <location>
        <begin position="287"/>
        <end position="296"/>
    </location>
</feature>
<feature type="compositionally biased region" description="Polar residues" evidence="1">
    <location>
        <begin position="409"/>
        <end position="418"/>
    </location>
</feature>
<dbReference type="AlphaFoldDB" id="A0A1P9WW42"/>
<evidence type="ECO:0000313" key="4">
    <source>
        <dbReference type="Proteomes" id="UP000187941"/>
    </source>
</evidence>
<feature type="chain" id="PRO_5012953087" evidence="2">
    <location>
        <begin position="30"/>
        <end position="418"/>
    </location>
</feature>
<protein>
    <submittedName>
        <fullName evidence="3">Uncharacterized protein</fullName>
    </submittedName>
</protein>
<dbReference type="KEGG" id="smon:AWR27_09840"/>
<dbReference type="PROSITE" id="PS51257">
    <property type="entry name" value="PROKAR_LIPOPROTEIN"/>
    <property type="match status" value="1"/>
</dbReference>
<evidence type="ECO:0000313" key="3">
    <source>
        <dbReference type="EMBL" id="AQG79599.1"/>
    </source>
</evidence>
<organism evidence="3 4">
    <name type="scientific">Spirosoma montaniterrae</name>
    <dbReference type="NCBI Taxonomy" id="1178516"/>
    <lineage>
        <taxon>Bacteria</taxon>
        <taxon>Pseudomonadati</taxon>
        <taxon>Bacteroidota</taxon>
        <taxon>Cytophagia</taxon>
        <taxon>Cytophagales</taxon>
        <taxon>Cytophagaceae</taxon>
        <taxon>Spirosoma</taxon>
    </lineage>
</organism>
<dbReference type="EMBL" id="CP014263">
    <property type="protein sequence ID" value="AQG79599.1"/>
    <property type="molecule type" value="Genomic_DNA"/>
</dbReference>
<keyword evidence="4" id="KW-1185">Reference proteome</keyword>
<dbReference type="STRING" id="1178516.AWR27_09840"/>
<name>A0A1P9WW42_9BACT</name>
<reference evidence="3 4" key="1">
    <citation type="submission" date="2016-01" db="EMBL/GenBank/DDBJ databases">
        <authorList>
            <person name="Oliw E.H."/>
        </authorList>
    </citation>
    <scope>NUCLEOTIDE SEQUENCE [LARGE SCALE GENOMIC DNA]</scope>
    <source>
        <strain evidence="3 4">DY10</strain>
    </source>
</reference>
<feature type="region of interest" description="Disordered" evidence="1">
    <location>
        <begin position="254"/>
        <end position="418"/>
    </location>
</feature>
<evidence type="ECO:0000256" key="1">
    <source>
        <dbReference type="SAM" id="MobiDB-lite"/>
    </source>
</evidence>
<proteinExistence type="predicted"/>
<accession>A0A1P9WW42</accession>